<gene>
    <name evidence="4" type="ORF">NFI88_15300</name>
</gene>
<accession>A0ABT1W0T4</accession>
<dbReference type="InterPro" id="IPR020904">
    <property type="entry name" value="Sc_DH/Rdtase_CS"/>
</dbReference>
<dbReference type="Proteomes" id="UP001524547">
    <property type="component" value="Unassembled WGS sequence"/>
</dbReference>
<sequence>MPDLADRVAIVTGGAQGIGAAIVRALHGQGARVVVADLDPDRAEQLAAELRDTGGDALAVGADVTQRTQMEAVLAETIGRFGRVDILFNNAGMNKPVPFFDVDDENFLSIIRVNALGVMIGMQVVGAHMIQQGSGGKIVNTASIAGRQGYPEFAPYCASKAAVISLTQAGAREFAPHRVTVNGFAPGVVRTPLWEKLEDDMIGKGVIARRGEFMDSFSSGILVGRPAVPEDLAGMALFLASPASDYMTGQILMFDGGMVLV</sequence>
<evidence type="ECO:0000313" key="4">
    <source>
        <dbReference type="EMBL" id="MCQ8242200.1"/>
    </source>
</evidence>
<reference evidence="4 5" key="1">
    <citation type="submission" date="2022-06" db="EMBL/GenBank/DDBJ databases">
        <title>Rhizosaccharibacter gen. nov. sp. nov. KSS12, endophytic bacteria isolated from sugarcane.</title>
        <authorList>
            <person name="Pitiwittayakul N."/>
        </authorList>
    </citation>
    <scope>NUCLEOTIDE SEQUENCE [LARGE SCALE GENOMIC DNA]</scope>
    <source>
        <strain evidence="4 5">KSS12</strain>
    </source>
</reference>
<dbReference type="NCBIfam" id="NF005559">
    <property type="entry name" value="PRK07231.1"/>
    <property type="match status" value="1"/>
</dbReference>
<dbReference type="Gene3D" id="3.40.50.720">
    <property type="entry name" value="NAD(P)-binding Rossmann-like Domain"/>
    <property type="match status" value="1"/>
</dbReference>
<keyword evidence="4" id="KW-0560">Oxidoreductase</keyword>
<dbReference type="PRINTS" id="PR00081">
    <property type="entry name" value="GDHRDH"/>
</dbReference>
<dbReference type="PRINTS" id="PR00080">
    <property type="entry name" value="SDRFAMILY"/>
</dbReference>
<dbReference type="RefSeq" id="WP_422920958.1">
    <property type="nucleotide sequence ID" value="NZ_JAMZEJ010000010.1"/>
</dbReference>
<dbReference type="EMBL" id="JAMZEJ010000010">
    <property type="protein sequence ID" value="MCQ8242200.1"/>
    <property type="molecule type" value="Genomic_DNA"/>
</dbReference>
<evidence type="ECO:0000256" key="1">
    <source>
        <dbReference type="ARBA" id="ARBA00006484"/>
    </source>
</evidence>
<evidence type="ECO:0000313" key="5">
    <source>
        <dbReference type="Proteomes" id="UP001524547"/>
    </source>
</evidence>
<dbReference type="EC" id="1.1.1.47" evidence="4"/>
<protein>
    <submittedName>
        <fullName evidence="4">Glucose 1-dehydrogenase</fullName>
        <ecNumber evidence="4">1.1.1.47</ecNumber>
    </submittedName>
</protein>
<evidence type="ECO:0000259" key="3">
    <source>
        <dbReference type="SMART" id="SM00822"/>
    </source>
</evidence>
<dbReference type="InterPro" id="IPR002347">
    <property type="entry name" value="SDR_fam"/>
</dbReference>
<name>A0ABT1W0T4_9PROT</name>
<dbReference type="PROSITE" id="PS00061">
    <property type="entry name" value="ADH_SHORT"/>
    <property type="match status" value="1"/>
</dbReference>
<evidence type="ECO:0000256" key="2">
    <source>
        <dbReference type="RuleBase" id="RU000363"/>
    </source>
</evidence>
<keyword evidence="5" id="KW-1185">Reference proteome</keyword>
<dbReference type="SMART" id="SM00822">
    <property type="entry name" value="PKS_KR"/>
    <property type="match status" value="1"/>
</dbReference>
<proteinExistence type="inferred from homology"/>
<feature type="domain" description="Ketoreductase" evidence="3">
    <location>
        <begin position="7"/>
        <end position="187"/>
    </location>
</feature>
<dbReference type="PANTHER" id="PTHR42760">
    <property type="entry name" value="SHORT-CHAIN DEHYDROGENASES/REDUCTASES FAMILY MEMBER"/>
    <property type="match status" value="1"/>
</dbReference>
<dbReference type="InterPro" id="IPR036291">
    <property type="entry name" value="NAD(P)-bd_dom_sf"/>
</dbReference>
<organism evidence="4 5">
    <name type="scientific">Rhizosaccharibacter radicis</name>
    <dbReference type="NCBI Taxonomy" id="2782605"/>
    <lineage>
        <taxon>Bacteria</taxon>
        <taxon>Pseudomonadati</taxon>
        <taxon>Pseudomonadota</taxon>
        <taxon>Alphaproteobacteria</taxon>
        <taxon>Acetobacterales</taxon>
        <taxon>Acetobacteraceae</taxon>
        <taxon>Rhizosaccharibacter</taxon>
    </lineage>
</organism>
<dbReference type="GO" id="GO:0047936">
    <property type="term" value="F:glucose 1-dehydrogenase [NAD(P)+] activity"/>
    <property type="evidence" value="ECO:0007669"/>
    <property type="project" value="UniProtKB-EC"/>
</dbReference>
<comment type="caution">
    <text evidence="4">The sequence shown here is derived from an EMBL/GenBank/DDBJ whole genome shotgun (WGS) entry which is preliminary data.</text>
</comment>
<dbReference type="InterPro" id="IPR057326">
    <property type="entry name" value="KR_dom"/>
</dbReference>
<comment type="similarity">
    <text evidence="1 2">Belongs to the short-chain dehydrogenases/reductases (SDR) family.</text>
</comment>
<dbReference type="Pfam" id="PF00106">
    <property type="entry name" value="adh_short"/>
    <property type="match status" value="1"/>
</dbReference>
<dbReference type="SUPFAM" id="SSF51735">
    <property type="entry name" value="NAD(P)-binding Rossmann-fold domains"/>
    <property type="match status" value="1"/>
</dbReference>